<proteinExistence type="predicted"/>
<gene>
    <name evidence="1" type="ORF">WMO28_10825</name>
</gene>
<protein>
    <submittedName>
        <fullName evidence="1">CotS family spore coat protein</fullName>
    </submittedName>
</protein>
<dbReference type="Gene3D" id="3.90.1200.10">
    <property type="match status" value="1"/>
</dbReference>
<reference evidence="1 2" key="1">
    <citation type="submission" date="2024-03" db="EMBL/GenBank/DDBJ databases">
        <title>Human intestinal bacterial collection.</title>
        <authorList>
            <person name="Pauvert C."/>
            <person name="Hitch T.C.A."/>
            <person name="Clavel T."/>
        </authorList>
    </citation>
    <scope>NUCLEOTIDE SEQUENCE [LARGE SCALE GENOMIC DNA]</scope>
    <source>
        <strain evidence="1 2">CLA-JM-H16</strain>
    </source>
</reference>
<evidence type="ECO:0000313" key="1">
    <source>
        <dbReference type="EMBL" id="MEQ2371427.1"/>
    </source>
</evidence>
<keyword evidence="1" id="KW-0167">Capsid protein</keyword>
<dbReference type="NCBIfam" id="TIGR02906">
    <property type="entry name" value="spore_CotS"/>
    <property type="match status" value="1"/>
</dbReference>
<accession>A0ABV1BHM2</accession>
<dbReference type="EMBL" id="JBBMEJ010000012">
    <property type="protein sequence ID" value="MEQ2371427.1"/>
    <property type="molecule type" value="Genomic_DNA"/>
</dbReference>
<dbReference type="InterPro" id="IPR011009">
    <property type="entry name" value="Kinase-like_dom_sf"/>
</dbReference>
<dbReference type="PANTHER" id="PTHR39179">
    <property type="entry name" value="SPORE COAT PROTEIN I"/>
    <property type="match status" value="1"/>
</dbReference>
<dbReference type="InterPro" id="IPR014255">
    <property type="entry name" value="Spore_coat_CotS"/>
</dbReference>
<evidence type="ECO:0000313" key="2">
    <source>
        <dbReference type="Proteomes" id="UP001473063"/>
    </source>
</evidence>
<dbReference type="InterPro" id="IPR047175">
    <property type="entry name" value="CotS-like"/>
</dbReference>
<sequence length="325" mass="38346">MYDYGLSVLEQYGLTAGSSGRVRGALLCQTEKGSVIIREFHGSEKKIAMQQTLLLKLKEQGCQVDFFLENQEGSLVSRDKDAIPYTVQNWPEGRECDTKSEADIRKSVKTLAELHKKMQLPVEEDYKGRNLRDEYTRHNQEMKKIRMFIRKKGAENQFEKEYLSSVEWFLEKGEAAVSMLEMTDYQTLREKSLAEGSICHGEYNQHNVLILGRNVSVTNFGHWSFDVQMADLYRFMRKILEKYSWDPRMAEKMLSAYNTVRPISESEWKNLKVRFFYPEKYWKLANYYYTHKKVVVSGKNVEKLHTLIRQKKQWEEFPKQCFGQK</sequence>
<dbReference type="SUPFAM" id="SSF56112">
    <property type="entry name" value="Protein kinase-like (PK-like)"/>
    <property type="match status" value="1"/>
</dbReference>
<comment type="caution">
    <text evidence="1">The sequence shown here is derived from an EMBL/GenBank/DDBJ whole genome shotgun (WGS) entry which is preliminary data.</text>
</comment>
<name>A0ABV1BHM2_9FIRM</name>
<dbReference type="PANTHER" id="PTHR39179:SF3">
    <property type="entry name" value="COTS-RELATED PROTEIN"/>
    <property type="match status" value="1"/>
</dbReference>
<keyword evidence="2" id="KW-1185">Reference proteome</keyword>
<dbReference type="RefSeq" id="WP_349056992.1">
    <property type="nucleotide sequence ID" value="NZ_JBBMEJ010000012.1"/>
</dbReference>
<dbReference type="Proteomes" id="UP001473063">
    <property type="component" value="Unassembled WGS sequence"/>
</dbReference>
<keyword evidence="1" id="KW-0946">Virion</keyword>
<organism evidence="1 2">
    <name type="scientific">Blautia aquisgranensis</name>
    <dbReference type="NCBI Taxonomy" id="3133153"/>
    <lineage>
        <taxon>Bacteria</taxon>
        <taxon>Bacillati</taxon>
        <taxon>Bacillota</taxon>
        <taxon>Clostridia</taxon>
        <taxon>Lachnospirales</taxon>
        <taxon>Lachnospiraceae</taxon>
        <taxon>Blautia</taxon>
    </lineage>
</organism>